<dbReference type="AlphaFoldDB" id="A0A1G7WPI9"/>
<evidence type="ECO:0000313" key="3">
    <source>
        <dbReference type="Proteomes" id="UP000217076"/>
    </source>
</evidence>
<name>A0A1G7WPI9_9PROT</name>
<proteinExistence type="predicted"/>
<protein>
    <recommendedName>
        <fullName evidence="4">DUF4197 domain-containing protein</fullName>
    </recommendedName>
</protein>
<feature type="chain" id="PRO_5011655180" description="DUF4197 domain-containing protein" evidence="1">
    <location>
        <begin position="28"/>
        <end position="250"/>
    </location>
</feature>
<reference evidence="3" key="1">
    <citation type="submission" date="2016-10" db="EMBL/GenBank/DDBJ databases">
        <authorList>
            <person name="Varghese N."/>
            <person name="Submissions S."/>
        </authorList>
    </citation>
    <scope>NUCLEOTIDE SEQUENCE [LARGE SCALE GENOMIC DNA]</scope>
    <source>
        <strain evidence="3">930I</strain>
    </source>
</reference>
<evidence type="ECO:0008006" key="4">
    <source>
        <dbReference type="Google" id="ProtNLM"/>
    </source>
</evidence>
<sequence length="250" mass="26386">MSRILLPSLLALAATLAATPAVPPAAAAGWQDNASSLLKGLTDQAGPASGVTSSEATAGLKEALRVGTDTVVDVVSAAGGYLNDADIHIPLPKSLQRVQSALQMVGMADLADDLEVRMNRAAEAAAPEARELFAEAIGNMTFDDAKNILNGPDDAATRFFQKNMTPGLTERFSPIVQDELAQAGAIASYDRMMSQYGQIPMVPDVKANLSDYAVEKALDGLFLMLAREEAAIRNNPAKQTTDLLRQVFGQ</sequence>
<feature type="signal peptide" evidence="1">
    <location>
        <begin position="1"/>
        <end position="27"/>
    </location>
</feature>
<keyword evidence="1" id="KW-0732">Signal</keyword>
<evidence type="ECO:0000256" key="1">
    <source>
        <dbReference type="SAM" id="SignalP"/>
    </source>
</evidence>
<dbReference type="OrthoDB" id="9789685at2"/>
<evidence type="ECO:0000313" key="2">
    <source>
        <dbReference type="EMBL" id="SDG73778.1"/>
    </source>
</evidence>
<accession>A0A1G7WPI9</accession>
<dbReference type="InterPro" id="IPR025245">
    <property type="entry name" value="DUF4197"/>
</dbReference>
<dbReference type="Pfam" id="PF13852">
    <property type="entry name" value="DUF4197"/>
    <property type="match status" value="1"/>
</dbReference>
<keyword evidence="3" id="KW-1185">Reference proteome</keyword>
<gene>
    <name evidence="2" type="ORF">SAMN05421742_102275</name>
</gene>
<dbReference type="Proteomes" id="UP000217076">
    <property type="component" value="Unassembled WGS sequence"/>
</dbReference>
<dbReference type="EMBL" id="FNCV01000002">
    <property type="protein sequence ID" value="SDG73778.1"/>
    <property type="molecule type" value="Genomic_DNA"/>
</dbReference>
<organism evidence="2 3">
    <name type="scientific">Roseospirillum parvum</name>
    <dbReference type="NCBI Taxonomy" id="83401"/>
    <lineage>
        <taxon>Bacteria</taxon>
        <taxon>Pseudomonadati</taxon>
        <taxon>Pseudomonadota</taxon>
        <taxon>Alphaproteobacteria</taxon>
        <taxon>Rhodospirillales</taxon>
        <taxon>Rhodospirillaceae</taxon>
        <taxon>Roseospirillum</taxon>
    </lineage>
</organism>